<dbReference type="Pfam" id="PF00924">
    <property type="entry name" value="MS_channel_2nd"/>
    <property type="match status" value="1"/>
</dbReference>
<proteinExistence type="inferred from homology"/>
<evidence type="ECO:0000259" key="10">
    <source>
        <dbReference type="Pfam" id="PF21088"/>
    </source>
</evidence>
<evidence type="ECO:0000313" key="12">
    <source>
        <dbReference type="Proteomes" id="UP000502117"/>
    </source>
</evidence>
<evidence type="ECO:0000256" key="6">
    <source>
        <dbReference type="ARBA" id="ARBA00023136"/>
    </source>
</evidence>
<evidence type="ECO:0000259" key="9">
    <source>
        <dbReference type="Pfam" id="PF21082"/>
    </source>
</evidence>
<dbReference type="InterPro" id="IPR011014">
    <property type="entry name" value="MscS_channel_TM-2"/>
</dbReference>
<dbReference type="PANTHER" id="PTHR30566">
    <property type="entry name" value="YNAI-RELATED MECHANOSENSITIVE ION CHANNEL"/>
    <property type="match status" value="1"/>
</dbReference>
<feature type="domain" description="Mechanosensitive ion channel transmembrane helices 2/3" evidence="10">
    <location>
        <begin position="320"/>
        <end position="360"/>
    </location>
</feature>
<dbReference type="InterPro" id="IPR049278">
    <property type="entry name" value="MS_channel_C"/>
</dbReference>
<dbReference type="SUPFAM" id="SSF82861">
    <property type="entry name" value="Mechanosensitive channel protein MscS (YggB), transmembrane region"/>
    <property type="match status" value="1"/>
</dbReference>
<evidence type="ECO:0000313" key="11">
    <source>
        <dbReference type="EMBL" id="QIJ06727.1"/>
    </source>
</evidence>
<accession>A0A6G7LY47</accession>
<dbReference type="SUPFAM" id="SSF50182">
    <property type="entry name" value="Sm-like ribonucleoproteins"/>
    <property type="match status" value="1"/>
</dbReference>
<gene>
    <name evidence="11" type="ORF">GII14_09960</name>
</gene>
<dbReference type="SUPFAM" id="SSF82689">
    <property type="entry name" value="Mechanosensitive channel protein MscS (YggB), C-terminal domain"/>
    <property type="match status" value="1"/>
</dbReference>
<dbReference type="InterPro" id="IPR049142">
    <property type="entry name" value="MS_channel_1st"/>
</dbReference>
<comment type="subcellular location">
    <subcellularLocation>
        <location evidence="1">Cell membrane</location>
        <topology evidence="1">Multi-pass membrane protein</topology>
    </subcellularLocation>
</comment>
<keyword evidence="3" id="KW-1003">Cell membrane</keyword>
<dbReference type="InterPro" id="IPR006685">
    <property type="entry name" value="MscS_channel_2nd"/>
</dbReference>
<dbReference type="Gene3D" id="2.30.30.60">
    <property type="match status" value="1"/>
</dbReference>
<dbReference type="GO" id="GO:0005886">
    <property type="term" value="C:plasma membrane"/>
    <property type="evidence" value="ECO:0007669"/>
    <property type="project" value="UniProtKB-SubCell"/>
</dbReference>
<dbReference type="AlphaFoldDB" id="A0A6G7LY47"/>
<dbReference type="InterPro" id="IPR011066">
    <property type="entry name" value="MscS_channel_C_sf"/>
</dbReference>
<reference evidence="11 12" key="1">
    <citation type="submission" date="2019-11" db="EMBL/GenBank/DDBJ databases">
        <title>Complete Genome Sequence of Shewanella chilikensis Strain DC57, Isolated from Corroded Seal Rings at a floating production facility in Australia.</title>
        <authorList>
            <person name="Salgar-Chaparro S.J."/>
            <person name="Castillo-Villamizar G.A."/>
            <person name="Poehlein A."/>
            <person name="Daniel R."/>
            <person name="Machuca L."/>
        </authorList>
    </citation>
    <scope>NUCLEOTIDE SEQUENCE [LARGE SCALE GENOMIC DNA]</scope>
    <source>
        <strain evidence="11 12">DC57</strain>
    </source>
</reference>
<dbReference type="Gene3D" id="3.30.70.100">
    <property type="match status" value="1"/>
</dbReference>
<dbReference type="Pfam" id="PF21088">
    <property type="entry name" value="MS_channel_1st"/>
    <property type="match status" value="1"/>
</dbReference>
<dbReference type="GO" id="GO:0008381">
    <property type="term" value="F:mechanosensitive monoatomic ion channel activity"/>
    <property type="evidence" value="ECO:0007669"/>
    <property type="project" value="UniProtKB-ARBA"/>
</dbReference>
<evidence type="ECO:0000256" key="1">
    <source>
        <dbReference type="ARBA" id="ARBA00004651"/>
    </source>
</evidence>
<feature type="transmembrane region" description="Helical" evidence="7">
    <location>
        <begin position="313"/>
        <end position="333"/>
    </location>
</feature>
<dbReference type="Proteomes" id="UP000502117">
    <property type="component" value="Chromosome"/>
</dbReference>
<feature type="domain" description="Mechanosensitive ion channel MscS" evidence="8">
    <location>
        <begin position="362"/>
        <end position="427"/>
    </location>
</feature>
<evidence type="ECO:0000259" key="8">
    <source>
        <dbReference type="Pfam" id="PF00924"/>
    </source>
</evidence>
<evidence type="ECO:0000256" key="4">
    <source>
        <dbReference type="ARBA" id="ARBA00022692"/>
    </source>
</evidence>
<evidence type="ECO:0000256" key="5">
    <source>
        <dbReference type="ARBA" id="ARBA00022989"/>
    </source>
</evidence>
<name>A0A6G7LY47_9GAMM</name>
<keyword evidence="5 7" id="KW-1133">Transmembrane helix</keyword>
<protein>
    <submittedName>
        <fullName evidence="11">Mechanosensitive ion channel</fullName>
    </submittedName>
</protein>
<dbReference type="Gene3D" id="1.10.287.1260">
    <property type="match status" value="1"/>
</dbReference>
<comment type="similarity">
    <text evidence="2">Belongs to the MscS (TC 1.A.23) family.</text>
</comment>
<dbReference type="Pfam" id="PF21082">
    <property type="entry name" value="MS_channel_3rd"/>
    <property type="match status" value="1"/>
</dbReference>
<feature type="domain" description="Mechanosensitive ion channel MscS C-terminal" evidence="9">
    <location>
        <begin position="435"/>
        <end position="520"/>
    </location>
</feature>
<keyword evidence="4 7" id="KW-0812">Transmembrane</keyword>
<evidence type="ECO:0000256" key="7">
    <source>
        <dbReference type="SAM" id="Phobius"/>
    </source>
</evidence>
<sequence length="529" mass="58635">MARSALMNRVLIGIGLFILLLWPGLCPAAEPAPETPSEQSAAAAYEYRDPLLRDTPRGALQGFMQYAREGDYQTAAEYLDLRFLPAGMTVEQGPLYARQLLAIIERNLWLNPQELDDTPEGKTDDKLPAYREGFARLEAEKKAYQLLLQRVPSSEYGSLWKVSNATVAKLPKLYQALGYGPVVEWFIEHIPEGRLFTLNLWEWAMMLAYLALAFLFVVPVTWLLQWPLSRSSHPLKAELGAFIRGPLRFFAAVALDRAMLANSTLSGAMQEIVNTGFFFILATVWLIWALVGLAQSSLRERWIAKGNKQAASLLRPLGNFLRVALLSLATLLWLEHLGFNAGTILAGMGIGGLAIALASKQSIENLIGTITLYSAAPIKVGNIGNFGGVRGTVEEIGLRCTRIRTLDRSVIHMPNAKLAEMEIENISEREKIRFKTDIRLDYSTDAKQLQAIINDIKALLKQHEKVDESPMRVTFKGFGNAGLELNVLAYVGTTSLPVYQEVAEELQLGIMAIVAEHGSKMVPVWPVSP</sequence>
<keyword evidence="6 7" id="KW-0472">Membrane</keyword>
<dbReference type="PANTHER" id="PTHR30566:SF5">
    <property type="entry name" value="MECHANOSENSITIVE ION CHANNEL PROTEIN 1, MITOCHONDRIAL-RELATED"/>
    <property type="match status" value="1"/>
</dbReference>
<evidence type="ECO:0000256" key="2">
    <source>
        <dbReference type="ARBA" id="ARBA00008017"/>
    </source>
</evidence>
<dbReference type="EMBL" id="CP045857">
    <property type="protein sequence ID" value="QIJ06727.1"/>
    <property type="molecule type" value="Genomic_DNA"/>
</dbReference>
<dbReference type="InterPro" id="IPR023408">
    <property type="entry name" value="MscS_beta-dom_sf"/>
</dbReference>
<evidence type="ECO:0000256" key="3">
    <source>
        <dbReference type="ARBA" id="ARBA00022475"/>
    </source>
</evidence>
<feature type="transmembrane region" description="Helical" evidence="7">
    <location>
        <begin position="203"/>
        <end position="224"/>
    </location>
</feature>
<dbReference type="KEGG" id="schk:GII14_09960"/>
<feature type="transmembrane region" description="Helical" evidence="7">
    <location>
        <begin position="339"/>
        <end position="358"/>
    </location>
</feature>
<organism evidence="11 12">
    <name type="scientific">Shewanella chilikensis</name>
    <dbReference type="NCBI Taxonomy" id="558541"/>
    <lineage>
        <taxon>Bacteria</taxon>
        <taxon>Pseudomonadati</taxon>
        <taxon>Pseudomonadota</taxon>
        <taxon>Gammaproteobacteria</taxon>
        <taxon>Alteromonadales</taxon>
        <taxon>Shewanellaceae</taxon>
        <taxon>Shewanella</taxon>
    </lineage>
</organism>
<feature type="transmembrane region" description="Helical" evidence="7">
    <location>
        <begin position="272"/>
        <end position="293"/>
    </location>
</feature>
<dbReference type="InterPro" id="IPR010920">
    <property type="entry name" value="LSM_dom_sf"/>
</dbReference>